<reference evidence="1" key="2">
    <citation type="journal article" date="2015" name="Fish Shellfish Immunol.">
        <title>Early steps in the European eel (Anguilla anguilla)-Vibrio vulnificus interaction in the gills: Role of the RtxA13 toxin.</title>
        <authorList>
            <person name="Callol A."/>
            <person name="Pajuelo D."/>
            <person name="Ebbesson L."/>
            <person name="Teles M."/>
            <person name="MacKenzie S."/>
            <person name="Amaro C."/>
        </authorList>
    </citation>
    <scope>NUCLEOTIDE SEQUENCE</scope>
</reference>
<name>A0A0E9THS2_ANGAN</name>
<dbReference type="AlphaFoldDB" id="A0A0E9THS2"/>
<proteinExistence type="predicted"/>
<evidence type="ECO:0000313" key="1">
    <source>
        <dbReference type="EMBL" id="JAH52248.1"/>
    </source>
</evidence>
<organism evidence="1">
    <name type="scientific">Anguilla anguilla</name>
    <name type="common">European freshwater eel</name>
    <name type="synonym">Muraena anguilla</name>
    <dbReference type="NCBI Taxonomy" id="7936"/>
    <lineage>
        <taxon>Eukaryota</taxon>
        <taxon>Metazoa</taxon>
        <taxon>Chordata</taxon>
        <taxon>Craniata</taxon>
        <taxon>Vertebrata</taxon>
        <taxon>Euteleostomi</taxon>
        <taxon>Actinopterygii</taxon>
        <taxon>Neopterygii</taxon>
        <taxon>Teleostei</taxon>
        <taxon>Anguilliformes</taxon>
        <taxon>Anguillidae</taxon>
        <taxon>Anguilla</taxon>
    </lineage>
</organism>
<protein>
    <submittedName>
        <fullName evidence="1">Uncharacterized protein</fullName>
    </submittedName>
</protein>
<reference evidence="1" key="1">
    <citation type="submission" date="2014-11" db="EMBL/GenBank/DDBJ databases">
        <authorList>
            <person name="Amaro Gonzalez C."/>
        </authorList>
    </citation>
    <scope>NUCLEOTIDE SEQUENCE</scope>
</reference>
<accession>A0A0E9THS2</accession>
<dbReference type="EMBL" id="GBXM01056329">
    <property type="protein sequence ID" value="JAH52248.1"/>
    <property type="molecule type" value="Transcribed_RNA"/>
</dbReference>
<sequence length="37" mass="4296">MSYIQFILASFSSLNQAIQSELTHDLFWSDPLLSKTY</sequence>